<sequence>MTRVPYALLEKGSLLIASPDMEQGVFSRSVILLCEHNLSGSFGLILNKTLGLELSEDVFSFEKTTSDNVRFCMGGPLQANQMMLLHSCSEIPEQTMEICPSVYLGGDLAFLQDVASEDEGTIVNLCFGYSGWQAGQLEREFLEGAWLLSRASKDYVFFHEPENLWSSVLRDLGGRYASLATVPENLLLN</sequence>
<dbReference type="AlphaFoldDB" id="A0AA34RDZ1"/>
<gene>
    <name evidence="3" type="ordered locus">G5S_1009</name>
</gene>
<accession>A0AA34RDZ1</accession>
<dbReference type="GO" id="GO:0005829">
    <property type="term" value="C:cytosol"/>
    <property type="evidence" value="ECO:0007669"/>
    <property type="project" value="TreeGrafter"/>
</dbReference>
<dbReference type="KEGG" id="cpm:G5S_1009"/>
<dbReference type="EMBL" id="CP002608">
    <property type="protein sequence ID" value="AEB41927.1"/>
    <property type="molecule type" value="Genomic_DNA"/>
</dbReference>
<keyword evidence="4" id="KW-1185">Reference proteome</keyword>
<dbReference type="InterPro" id="IPR003774">
    <property type="entry name" value="AlgH-like"/>
</dbReference>
<dbReference type="PANTHER" id="PTHR30327:SF1">
    <property type="entry name" value="UPF0301 PROTEIN YQGE"/>
    <property type="match status" value="1"/>
</dbReference>
<dbReference type="HAMAP" id="MF_00758">
    <property type="entry name" value="UPF0301"/>
    <property type="match status" value="1"/>
</dbReference>
<dbReference type="Gene3D" id="3.40.1740.10">
    <property type="entry name" value="VC0467-like"/>
    <property type="match status" value="1"/>
</dbReference>
<name>A0AA34RDZ1_CHLPE</name>
<evidence type="ECO:0000256" key="2">
    <source>
        <dbReference type="HAMAP-Rule" id="MF_00758"/>
    </source>
</evidence>
<comment type="similarity">
    <text evidence="1 2">Belongs to the UPF0301 (AlgH) family.</text>
</comment>
<dbReference type="Proteomes" id="UP000008305">
    <property type="component" value="Chromosome"/>
</dbReference>
<dbReference type="PANTHER" id="PTHR30327">
    <property type="entry name" value="UNCHARACTERIZED PROTEIN YQGE"/>
    <property type="match status" value="1"/>
</dbReference>
<proteinExistence type="inferred from homology"/>
<evidence type="ECO:0000256" key="1">
    <source>
        <dbReference type="ARBA" id="ARBA00009600"/>
    </source>
</evidence>
<reference evidence="3 4" key="1">
    <citation type="journal article" date="2011" name="J. Bacteriol.">
        <title>Genome sequence of the obligate intracellular animal pathogen Chlamydia pecorum E58.</title>
        <authorList>
            <person name="Mojica S."/>
            <person name="Huot Creasy H."/>
            <person name="Daugherty S."/>
            <person name="Read T.D."/>
            <person name="Kim T."/>
            <person name="Kaltenboeck B."/>
            <person name="Bavoil P."/>
            <person name="Myers G.S."/>
        </authorList>
    </citation>
    <scope>NUCLEOTIDE SEQUENCE [LARGE SCALE GENOMIC DNA]</scope>
    <source>
        <strain evidence="3 4">E58</strain>
    </source>
</reference>
<evidence type="ECO:0000313" key="3">
    <source>
        <dbReference type="EMBL" id="AEB41927.1"/>
    </source>
</evidence>
<organism evidence="3 4">
    <name type="scientific">Chlamydia pecorum (strain ATCC VR-628 / DSM 29919 / E58)</name>
    <name type="common">Chlamydophila pecorum</name>
    <dbReference type="NCBI Taxonomy" id="331635"/>
    <lineage>
        <taxon>Bacteria</taxon>
        <taxon>Pseudomonadati</taxon>
        <taxon>Chlamydiota</taxon>
        <taxon>Chlamydiia</taxon>
        <taxon>Chlamydiales</taxon>
        <taxon>Chlamydiaceae</taxon>
        <taxon>Chlamydia/Chlamydophila group</taxon>
        <taxon>Chlamydia</taxon>
    </lineage>
</organism>
<dbReference type="NCBIfam" id="NF001271">
    <property type="entry name" value="PRK00228.2-3"/>
    <property type="match status" value="1"/>
</dbReference>
<evidence type="ECO:0000313" key="4">
    <source>
        <dbReference type="Proteomes" id="UP000008305"/>
    </source>
</evidence>
<dbReference type="RefSeq" id="WP_013713005.1">
    <property type="nucleotide sequence ID" value="NC_015408.1"/>
</dbReference>
<dbReference type="SUPFAM" id="SSF143456">
    <property type="entry name" value="VC0467-like"/>
    <property type="match status" value="1"/>
</dbReference>
<protein>
    <recommendedName>
        <fullName evidence="2">UPF0301 protein G5S_1009</fullName>
    </recommendedName>
</protein>
<dbReference type="Pfam" id="PF02622">
    <property type="entry name" value="DUF179"/>
    <property type="match status" value="1"/>
</dbReference>